<dbReference type="Pfam" id="PF25431">
    <property type="entry name" value="zf-C17orf113"/>
    <property type="match status" value="1"/>
</dbReference>
<evidence type="ECO:0000256" key="1">
    <source>
        <dbReference type="SAM" id="MobiDB-lite"/>
    </source>
</evidence>
<reference evidence="4" key="1">
    <citation type="submission" date="2025-08" db="UniProtKB">
        <authorList>
            <consortium name="RefSeq"/>
        </authorList>
    </citation>
    <scope>IDENTIFICATION</scope>
    <source>
        <tissue evidence="4">Whole sample</tissue>
    </source>
</reference>
<dbReference type="OrthoDB" id="10000786at2759"/>
<accession>A0A8B8C8S1</accession>
<dbReference type="GeneID" id="111117252"/>
<dbReference type="InterPro" id="IPR057456">
    <property type="entry name" value="Znf_C17orf113"/>
</dbReference>
<dbReference type="Proteomes" id="UP000694844">
    <property type="component" value="Chromosome 10"/>
</dbReference>
<proteinExistence type="predicted"/>
<sequence>MATLLNFGFTKPTSATPLKGNESEPDLNNNESHKSSIMRRTFNNRWLNEYSWLAFDDTTKSMRCKFCTKSKRSNPFGLNGSKNFQRSALERHQSSDDHILATSNKKQSEVFTKTVNEKFEKTKLAVSAMFRTVAFMVEEDIADRKFEKLIDLQIENDCDALKSTSNYKHADSFQKMEDVLGEAAQEEIDALISKCDFIGLMVDESIDVAIHKKMILYLKIVMNGKPKILFGGNVEVSDGKANTITAAILKYMTDHNISFDKLIGFASDGANTMVGRLNGVSTQLKNMNPWIVSVHCAAHKLALAAFHGAKTMPYLLEMQRTINSKDNIDIDQMNGMITSTKLTLETFINNPGQVLGETLDMIEQTGGQFHGVKLVLNDYAEEFPDFHVLANVLNVDGSKRKMIESATNSFISKMKRRKNNYQ</sequence>
<evidence type="ECO:0000313" key="3">
    <source>
        <dbReference type="Proteomes" id="UP000694844"/>
    </source>
</evidence>
<dbReference type="RefSeq" id="XP_022312030.1">
    <property type="nucleotide sequence ID" value="XM_022456322.1"/>
</dbReference>
<dbReference type="PANTHER" id="PTHR46880:SF5">
    <property type="entry name" value="DUF4371 DOMAIN-CONTAINING PROTEIN"/>
    <property type="match status" value="1"/>
</dbReference>
<evidence type="ECO:0000313" key="4">
    <source>
        <dbReference type="RefSeq" id="XP_022312030.1"/>
    </source>
</evidence>
<name>A0A8B8C8S1_CRAVI</name>
<keyword evidence="3" id="KW-1185">Reference proteome</keyword>
<evidence type="ECO:0000259" key="2">
    <source>
        <dbReference type="Pfam" id="PF25431"/>
    </source>
</evidence>
<gene>
    <name evidence="4" type="primary">LOC111117252</name>
</gene>
<feature type="domain" description="C17orf113 probable zinc finger" evidence="2">
    <location>
        <begin position="50"/>
        <end position="108"/>
    </location>
</feature>
<organism evidence="3 4">
    <name type="scientific">Crassostrea virginica</name>
    <name type="common">Eastern oyster</name>
    <dbReference type="NCBI Taxonomy" id="6565"/>
    <lineage>
        <taxon>Eukaryota</taxon>
        <taxon>Metazoa</taxon>
        <taxon>Spiralia</taxon>
        <taxon>Lophotrochozoa</taxon>
        <taxon>Mollusca</taxon>
        <taxon>Bivalvia</taxon>
        <taxon>Autobranchia</taxon>
        <taxon>Pteriomorphia</taxon>
        <taxon>Ostreida</taxon>
        <taxon>Ostreoidea</taxon>
        <taxon>Ostreidae</taxon>
        <taxon>Crassostrea</taxon>
    </lineage>
</organism>
<dbReference type="AlphaFoldDB" id="A0A8B8C8S1"/>
<dbReference type="KEGG" id="cvn:111117252"/>
<feature type="region of interest" description="Disordered" evidence="1">
    <location>
        <begin position="13"/>
        <end position="34"/>
    </location>
</feature>
<dbReference type="PANTHER" id="PTHR46880">
    <property type="entry name" value="RAS-ASSOCIATING DOMAIN-CONTAINING PROTEIN"/>
    <property type="match status" value="1"/>
</dbReference>
<protein>
    <submittedName>
        <fullName evidence="4">E3 SUMO-protein ligase KIAA1586-like</fullName>
    </submittedName>
</protein>